<keyword evidence="3 9" id="KW-0808">Transferase</keyword>
<dbReference type="PANTHER" id="PTHR43071:SF2">
    <property type="entry name" value="2-AMINO-4-HYDROXY-6-HYDROXYMETHYLDIHYDROPTERIDINE PYROPHOSPHOKINASE"/>
    <property type="match status" value="1"/>
</dbReference>
<feature type="domain" description="7,8-dihydro-6-hydroxymethylpterin-pyrophosphokinase" evidence="8">
    <location>
        <begin position="7"/>
        <end position="130"/>
    </location>
</feature>
<protein>
    <recommendedName>
        <fullName evidence="2">2-amino-4-hydroxy-6-hydroxymethyldihydropteridine diphosphokinase</fullName>
        <ecNumber evidence="2">2.7.6.3</ecNumber>
    </recommendedName>
</protein>
<dbReference type="RefSeq" id="WP_330075572.1">
    <property type="nucleotide sequence ID" value="NZ_JAZDQJ010000018.1"/>
</dbReference>
<dbReference type="EMBL" id="JAZDQJ010000018">
    <property type="protein sequence ID" value="MEE1934809.1"/>
    <property type="molecule type" value="Genomic_DNA"/>
</dbReference>
<keyword evidence="7" id="KW-0289">Folate biosynthesis</keyword>
<dbReference type="Proteomes" id="UP001335100">
    <property type="component" value="Unassembled WGS sequence"/>
</dbReference>
<evidence type="ECO:0000256" key="5">
    <source>
        <dbReference type="ARBA" id="ARBA00022777"/>
    </source>
</evidence>
<keyword evidence="4" id="KW-0547">Nucleotide-binding</keyword>
<organism evidence="9 10">
    <name type="scientific">Pseudomonas ulcerans</name>
    <dbReference type="NCBI Taxonomy" id="3115852"/>
    <lineage>
        <taxon>Bacteria</taxon>
        <taxon>Pseudomonadati</taxon>
        <taxon>Pseudomonadota</taxon>
        <taxon>Gammaproteobacteria</taxon>
        <taxon>Pseudomonadales</taxon>
        <taxon>Pseudomonadaceae</taxon>
        <taxon>Pseudomonas</taxon>
    </lineage>
</organism>
<dbReference type="NCBIfam" id="TIGR01498">
    <property type="entry name" value="folK"/>
    <property type="match status" value="1"/>
</dbReference>
<evidence type="ECO:0000256" key="7">
    <source>
        <dbReference type="ARBA" id="ARBA00022909"/>
    </source>
</evidence>
<gene>
    <name evidence="9" type="primary">folK</name>
    <name evidence="9" type="ORF">V0R50_16385</name>
</gene>
<dbReference type="PANTHER" id="PTHR43071">
    <property type="entry name" value="2-AMINO-4-HYDROXY-6-HYDROXYMETHYLDIHYDROPTERIDINE PYROPHOSPHOKINASE"/>
    <property type="match status" value="1"/>
</dbReference>
<comment type="caution">
    <text evidence="9">The sequence shown here is derived from an EMBL/GenBank/DDBJ whole genome shotgun (WGS) entry which is preliminary data.</text>
</comment>
<dbReference type="Pfam" id="PF01288">
    <property type="entry name" value="HPPK"/>
    <property type="match status" value="1"/>
</dbReference>
<comment type="pathway">
    <text evidence="1">Cofactor biosynthesis; tetrahydrofolate biosynthesis; 2-amino-4-hydroxy-6-hydroxymethyl-7,8-dihydropteridine diphosphate from 7,8-dihydroneopterin triphosphate: step 4/4.</text>
</comment>
<proteinExistence type="predicted"/>
<name>A0ABU7HTF7_9PSED</name>
<dbReference type="InterPro" id="IPR000550">
    <property type="entry name" value="Hppk"/>
</dbReference>
<evidence type="ECO:0000313" key="10">
    <source>
        <dbReference type="Proteomes" id="UP001335100"/>
    </source>
</evidence>
<dbReference type="SUPFAM" id="SSF55083">
    <property type="entry name" value="6-hydroxymethyl-7,8-dihydropterin pyrophosphokinase, HPPK"/>
    <property type="match status" value="1"/>
</dbReference>
<dbReference type="GO" id="GO:0003848">
    <property type="term" value="F:2-amino-4-hydroxy-6-hydroxymethyldihydropteridine diphosphokinase activity"/>
    <property type="evidence" value="ECO:0007669"/>
    <property type="project" value="UniProtKB-EC"/>
</dbReference>
<dbReference type="Gene3D" id="3.30.70.560">
    <property type="entry name" value="7,8-Dihydro-6-hydroxymethylpterin-pyrophosphokinase HPPK"/>
    <property type="match status" value="1"/>
</dbReference>
<evidence type="ECO:0000256" key="2">
    <source>
        <dbReference type="ARBA" id="ARBA00013253"/>
    </source>
</evidence>
<evidence type="ECO:0000256" key="6">
    <source>
        <dbReference type="ARBA" id="ARBA00022840"/>
    </source>
</evidence>
<accession>A0ABU7HTF7</accession>
<evidence type="ECO:0000313" key="9">
    <source>
        <dbReference type="EMBL" id="MEE1934809.1"/>
    </source>
</evidence>
<dbReference type="EC" id="2.7.6.3" evidence="2"/>
<sequence>MTEHRVFLGVGSNIQRETHIDIALNMLGEHLHDMRCSPVYESASLDGEQPPFFNLVVSASTRLSARELIAWIKEIEELHGRRRGQQTLIALDIDLLLFDDFSGLVEGVRVPRGEILTRAFVLYPLQLLAPQLRHPEFGSSMAQLWQQLRPGPVLAPVRRQFGGEGVMPGKPLLEQHVSLV</sequence>
<evidence type="ECO:0000259" key="8">
    <source>
        <dbReference type="Pfam" id="PF01288"/>
    </source>
</evidence>
<keyword evidence="5" id="KW-0418">Kinase</keyword>
<reference evidence="9 10" key="1">
    <citation type="submission" date="2024-01" db="EMBL/GenBank/DDBJ databases">
        <title>Unpublished Manusciprt.</title>
        <authorList>
            <person name="Duman M."/>
            <person name="Valdes E.G."/>
            <person name="Ajmi N."/>
            <person name="Altun S."/>
            <person name="Saticioglu I.B."/>
        </authorList>
    </citation>
    <scope>NUCLEOTIDE SEQUENCE [LARGE SCALE GENOMIC DNA]</scope>
    <source>
        <strain evidence="9 10">148P</strain>
    </source>
</reference>
<evidence type="ECO:0000256" key="4">
    <source>
        <dbReference type="ARBA" id="ARBA00022741"/>
    </source>
</evidence>
<evidence type="ECO:0000256" key="1">
    <source>
        <dbReference type="ARBA" id="ARBA00005051"/>
    </source>
</evidence>
<keyword evidence="10" id="KW-1185">Reference proteome</keyword>
<keyword evidence="6" id="KW-0067">ATP-binding</keyword>
<evidence type="ECO:0000256" key="3">
    <source>
        <dbReference type="ARBA" id="ARBA00022679"/>
    </source>
</evidence>
<dbReference type="InterPro" id="IPR035907">
    <property type="entry name" value="Hppk_sf"/>
</dbReference>